<evidence type="ECO:0000259" key="1">
    <source>
        <dbReference type="Pfam" id="PF05685"/>
    </source>
</evidence>
<dbReference type="InterPro" id="IPR012296">
    <property type="entry name" value="Nuclease_put_TT1808"/>
</dbReference>
<evidence type="ECO:0000313" key="2">
    <source>
        <dbReference type="EMBL" id="MCM4084442.1"/>
    </source>
</evidence>
<keyword evidence="3" id="KW-1185">Reference proteome</keyword>
<dbReference type="SUPFAM" id="SSF52980">
    <property type="entry name" value="Restriction endonuclease-like"/>
    <property type="match status" value="1"/>
</dbReference>
<keyword evidence="2" id="KW-0540">Nuclease</keyword>
<dbReference type="PANTHER" id="PTHR35400:SF3">
    <property type="entry name" value="SLL1072 PROTEIN"/>
    <property type="match status" value="1"/>
</dbReference>
<sequence length="223" mass="24244">MTSPAASSPPRWTAPDGQWTEPDLHLFPQDGHRYEIVDGSLHVAPPEPESHEALVRAVVTTLRAAAPPGWWVCDRLGVEIGQSNLVPDVTVLRPRSSGAIWCDPADVALVVEVETSATRRFDRLLKPSLYAEGGIPAFWRVEPGRLSPVLRTYELGAARYRAQHSIEGAEPVKLDAPYPVRVAPARWGNPRRAERGHLHSGILRSGLEGADDAVAALGDQAPQ</sequence>
<dbReference type="InterPro" id="IPR011335">
    <property type="entry name" value="Restrct_endonuc-II-like"/>
</dbReference>
<feature type="domain" description="Putative restriction endonuclease" evidence="1">
    <location>
        <begin position="24"/>
        <end position="174"/>
    </location>
</feature>
<reference evidence="2 3" key="1">
    <citation type="submission" date="2022-06" db="EMBL/GenBank/DDBJ databases">
        <title>Actinoplanes abujensis sp. nov., isolated from Nigerian arid soil.</title>
        <authorList>
            <person name="Ding P."/>
        </authorList>
    </citation>
    <scope>NUCLEOTIDE SEQUENCE [LARGE SCALE GENOMIC DNA]</scope>
    <source>
        <strain evidence="3">TRM88002</strain>
    </source>
</reference>
<dbReference type="RefSeq" id="WP_251804228.1">
    <property type="nucleotide sequence ID" value="NZ_JAMQOL010000077.1"/>
</dbReference>
<comment type="caution">
    <text evidence="2">The sequence shown here is derived from an EMBL/GenBank/DDBJ whole genome shotgun (WGS) entry which is preliminary data.</text>
</comment>
<proteinExistence type="predicted"/>
<evidence type="ECO:0000313" key="3">
    <source>
        <dbReference type="Proteomes" id="UP001523216"/>
    </source>
</evidence>
<dbReference type="GO" id="GO:0004519">
    <property type="term" value="F:endonuclease activity"/>
    <property type="evidence" value="ECO:0007669"/>
    <property type="project" value="UniProtKB-KW"/>
</dbReference>
<dbReference type="Proteomes" id="UP001523216">
    <property type="component" value="Unassembled WGS sequence"/>
</dbReference>
<dbReference type="CDD" id="cd06260">
    <property type="entry name" value="DUF820-like"/>
    <property type="match status" value="1"/>
</dbReference>
<dbReference type="InterPro" id="IPR008538">
    <property type="entry name" value="Uma2"/>
</dbReference>
<accession>A0ABT0YEI2</accession>
<gene>
    <name evidence="2" type="ORF">LXN57_43605</name>
</gene>
<dbReference type="PANTHER" id="PTHR35400">
    <property type="entry name" value="SLR1083 PROTEIN"/>
    <property type="match status" value="1"/>
</dbReference>
<dbReference type="Gene3D" id="3.90.1570.10">
    <property type="entry name" value="tt1808, chain A"/>
    <property type="match status" value="1"/>
</dbReference>
<dbReference type="EMBL" id="JAMQOL010000077">
    <property type="protein sequence ID" value="MCM4084442.1"/>
    <property type="molecule type" value="Genomic_DNA"/>
</dbReference>
<keyword evidence="2" id="KW-0378">Hydrolase</keyword>
<name>A0ABT0YEI2_9ACTN</name>
<organism evidence="2 3">
    <name type="scientific">Paractinoplanes hotanensis</name>
    <dbReference type="NCBI Taxonomy" id="2906497"/>
    <lineage>
        <taxon>Bacteria</taxon>
        <taxon>Bacillati</taxon>
        <taxon>Actinomycetota</taxon>
        <taxon>Actinomycetes</taxon>
        <taxon>Micromonosporales</taxon>
        <taxon>Micromonosporaceae</taxon>
        <taxon>Paractinoplanes</taxon>
    </lineage>
</organism>
<protein>
    <submittedName>
        <fullName evidence="2">Uma2 family endonuclease</fullName>
    </submittedName>
</protein>
<keyword evidence="2" id="KW-0255">Endonuclease</keyword>
<dbReference type="Pfam" id="PF05685">
    <property type="entry name" value="Uma2"/>
    <property type="match status" value="1"/>
</dbReference>